<dbReference type="InterPro" id="IPR001876">
    <property type="entry name" value="Znf_RanBP2"/>
</dbReference>
<dbReference type="PANTHER" id="PTHR22938">
    <property type="entry name" value="ZINC FINGER PROTEIN 598"/>
    <property type="match status" value="1"/>
</dbReference>
<dbReference type="GO" id="GO:0072344">
    <property type="term" value="P:rescue of stalled ribosome"/>
    <property type="evidence" value="ECO:0007669"/>
    <property type="project" value="InterPro"/>
</dbReference>
<dbReference type="SMART" id="SM00547">
    <property type="entry name" value="ZnF_RBZ"/>
    <property type="match status" value="1"/>
</dbReference>
<dbReference type="PROSITE" id="PS50199">
    <property type="entry name" value="ZF_RANBP2_2"/>
    <property type="match status" value="1"/>
</dbReference>
<dbReference type="EMBL" id="BLLF01004527">
    <property type="protein sequence ID" value="GFH29785.1"/>
    <property type="molecule type" value="Genomic_DNA"/>
</dbReference>
<evidence type="ECO:0000313" key="8">
    <source>
        <dbReference type="Proteomes" id="UP000485058"/>
    </source>
</evidence>
<feature type="region of interest" description="Disordered" evidence="5">
    <location>
        <begin position="295"/>
        <end position="322"/>
    </location>
</feature>
<dbReference type="Gene3D" id="2.30.30.380">
    <property type="entry name" value="Zn-finger domain of Sec23/24"/>
    <property type="match status" value="1"/>
</dbReference>
<keyword evidence="2 4" id="KW-0863">Zinc-finger</keyword>
<evidence type="ECO:0000313" key="7">
    <source>
        <dbReference type="EMBL" id="GFH29785.1"/>
    </source>
</evidence>
<dbReference type="Proteomes" id="UP000485058">
    <property type="component" value="Unassembled WGS sequence"/>
</dbReference>
<organism evidence="7 8">
    <name type="scientific">Haematococcus lacustris</name>
    <name type="common">Green alga</name>
    <name type="synonym">Haematococcus pluvialis</name>
    <dbReference type="NCBI Taxonomy" id="44745"/>
    <lineage>
        <taxon>Eukaryota</taxon>
        <taxon>Viridiplantae</taxon>
        <taxon>Chlorophyta</taxon>
        <taxon>core chlorophytes</taxon>
        <taxon>Chlorophyceae</taxon>
        <taxon>CS clade</taxon>
        <taxon>Chlamydomonadales</taxon>
        <taxon>Haematococcaceae</taxon>
        <taxon>Haematococcus</taxon>
    </lineage>
</organism>
<dbReference type="GO" id="GO:0008270">
    <property type="term" value="F:zinc ion binding"/>
    <property type="evidence" value="ECO:0007669"/>
    <property type="project" value="UniProtKB-KW"/>
</dbReference>
<dbReference type="GO" id="GO:0016567">
    <property type="term" value="P:protein ubiquitination"/>
    <property type="evidence" value="ECO:0007669"/>
    <property type="project" value="TreeGrafter"/>
</dbReference>
<feature type="compositionally biased region" description="Polar residues" evidence="5">
    <location>
        <begin position="310"/>
        <end position="322"/>
    </location>
</feature>
<evidence type="ECO:0000256" key="2">
    <source>
        <dbReference type="ARBA" id="ARBA00022771"/>
    </source>
</evidence>
<accession>A0A6A0AAL5</accession>
<feature type="region of interest" description="Disordered" evidence="5">
    <location>
        <begin position="1"/>
        <end position="130"/>
    </location>
</feature>
<dbReference type="PANTHER" id="PTHR22938:SF0">
    <property type="entry name" value="E3 UBIQUITIN-PROTEIN LIGASE ZNF598"/>
    <property type="match status" value="1"/>
</dbReference>
<dbReference type="InterPro" id="IPR057634">
    <property type="entry name" value="PAH_ZNF598/HEL2"/>
</dbReference>
<comment type="caution">
    <text evidence="7">The sequence shown here is derived from an EMBL/GenBank/DDBJ whole genome shotgun (WGS) entry which is preliminary data.</text>
</comment>
<keyword evidence="8" id="KW-1185">Reference proteome</keyword>
<gene>
    <name evidence="7" type="ORF">HaLaN_28507</name>
</gene>
<proteinExistence type="predicted"/>
<dbReference type="Pfam" id="PF23202">
    <property type="entry name" value="PAH_ZNF598"/>
    <property type="match status" value="1"/>
</dbReference>
<dbReference type="GO" id="GO:0043022">
    <property type="term" value="F:ribosome binding"/>
    <property type="evidence" value="ECO:0007669"/>
    <property type="project" value="TreeGrafter"/>
</dbReference>
<evidence type="ECO:0000256" key="4">
    <source>
        <dbReference type="PROSITE-ProRule" id="PRU00322"/>
    </source>
</evidence>
<dbReference type="InterPro" id="IPR036443">
    <property type="entry name" value="Znf_RanBP2_sf"/>
</dbReference>
<feature type="non-terminal residue" evidence="7">
    <location>
        <position position="1"/>
    </location>
</feature>
<reference evidence="7 8" key="1">
    <citation type="submission" date="2020-02" db="EMBL/GenBank/DDBJ databases">
        <title>Draft genome sequence of Haematococcus lacustris strain NIES-144.</title>
        <authorList>
            <person name="Morimoto D."/>
            <person name="Nakagawa S."/>
            <person name="Yoshida T."/>
            <person name="Sawayama S."/>
        </authorList>
    </citation>
    <scope>NUCLEOTIDE SEQUENCE [LARGE SCALE GENOMIC DNA]</scope>
    <source>
        <strain evidence="7 8">NIES-144</strain>
    </source>
</reference>
<dbReference type="SUPFAM" id="SSF90209">
    <property type="entry name" value="Ran binding protein zinc finger-like"/>
    <property type="match status" value="1"/>
</dbReference>
<dbReference type="GO" id="GO:0061630">
    <property type="term" value="F:ubiquitin protein ligase activity"/>
    <property type="evidence" value="ECO:0007669"/>
    <property type="project" value="InterPro"/>
</dbReference>
<dbReference type="PROSITE" id="PS01358">
    <property type="entry name" value="ZF_RANBP2_1"/>
    <property type="match status" value="1"/>
</dbReference>
<evidence type="ECO:0000256" key="1">
    <source>
        <dbReference type="ARBA" id="ARBA00022723"/>
    </source>
</evidence>
<keyword evidence="3" id="KW-0862">Zinc</keyword>
<feature type="domain" description="RanBP2-type" evidence="6">
    <location>
        <begin position="261"/>
        <end position="290"/>
    </location>
</feature>
<dbReference type="AlphaFoldDB" id="A0A6A0AAL5"/>
<evidence type="ECO:0000259" key="6">
    <source>
        <dbReference type="PROSITE" id="PS50199"/>
    </source>
</evidence>
<protein>
    <recommendedName>
        <fullName evidence="6">RanBP2-type domain-containing protein</fullName>
    </recommendedName>
</protein>
<name>A0A6A0AAL5_HAELA</name>
<feature type="compositionally biased region" description="Polar residues" evidence="5">
    <location>
        <begin position="106"/>
        <end position="118"/>
    </location>
</feature>
<evidence type="ECO:0000256" key="5">
    <source>
        <dbReference type="SAM" id="MobiDB-lite"/>
    </source>
</evidence>
<dbReference type="InterPro" id="IPR044288">
    <property type="entry name" value="ZNF598/HEL2"/>
</dbReference>
<keyword evidence="1" id="KW-0479">Metal-binding</keyword>
<feature type="compositionally biased region" description="Low complexity" evidence="5">
    <location>
        <begin position="73"/>
        <end position="90"/>
    </location>
</feature>
<feature type="non-terminal residue" evidence="7">
    <location>
        <position position="322"/>
    </location>
</feature>
<sequence>PGTDSAGAGLPPPPPAPPRYTLAAVRGSQASSGTGEAPAYTQLSSQPAPLKPDDFPSLGQLAVASKASTGGQASTPRPSTASSSRASQQANVPSPSQRPAPAALPTSPTVNSKNSKVTHSPGGAGRAANLNQPDLSAASVASVALGGVSSSLKAANKALIEKIQAQLADDSLFASFKAESSAFMRGGVSASTYHDRLLDLGLLGLTAELATLCPLPERRDALLAAHKEYLASPLANAARPDSVKGWVPPEAALAAAQAVTASASWKCPRCTLVNAPGAASCEVCGAPCSRQAAQQPAEAFPALGPPTGARPSQSQPATGSQP</sequence>
<evidence type="ECO:0000256" key="3">
    <source>
        <dbReference type="ARBA" id="ARBA00022833"/>
    </source>
</evidence>